<evidence type="ECO:0000313" key="2">
    <source>
        <dbReference type="EMBL" id="GLR70787.1"/>
    </source>
</evidence>
<keyword evidence="1" id="KW-0472">Membrane</keyword>
<dbReference type="AlphaFoldDB" id="A0AA37WIE0"/>
<keyword evidence="1" id="KW-0812">Transmembrane</keyword>
<feature type="transmembrane region" description="Helical" evidence="1">
    <location>
        <begin position="45"/>
        <end position="69"/>
    </location>
</feature>
<accession>A0AA37WIE0</accession>
<keyword evidence="1" id="KW-1133">Transmembrane helix</keyword>
<feature type="transmembrane region" description="Helical" evidence="1">
    <location>
        <begin position="81"/>
        <end position="105"/>
    </location>
</feature>
<organism evidence="2 3">
    <name type="scientific">Agaribacter marinus</name>
    <dbReference type="NCBI Taxonomy" id="1431249"/>
    <lineage>
        <taxon>Bacteria</taxon>
        <taxon>Pseudomonadati</taxon>
        <taxon>Pseudomonadota</taxon>
        <taxon>Gammaproteobacteria</taxon>
        <taxon>Alteromonadales</taxon>
        <taxon>Alteromonadaceae</taxon>
        <taxon>Agaribacter</taxon>
    </lineage>
</organism>
<name>A0AA37WIE0_9ALTE</name>
<keyword evidence="3" id="KW-1185">Reference proteome</keyword>
<evidence type="ECO:0000313" key="3">
    <source>
        <dbReference type="Proteomes" id="UP001156601"/>
    </source>
</evidence>
<proteinExistence type="predicted"/>
<dbReference type="RefSeq" id="WP_284217067.1">
    <property type="nucleotide sequence ID" value="NZ_BSOT01000005.1"/>
</dbReference>
<reference evidence="2" key="2">
    <citation type="submission" date="2023-01" db="EMBL/GenBank/DDBJ databases">
        <title>Draft genome sequence of Agaribacter marinus strain NBRC 110023.</title>
        <authorList>
            <person name="Sun Q."/>
            <person name="Mori K."/>
        </authorList>
    </citation>
    <scope>NUCLEOTIDE SEQUENCE</scope>
    <source>
        <strain evidence="2">NBRC 110023</strain>
    </source>
</reference>
<protein>
    <submittedName>
        <fullName evidence="2">Uncharacterized protein</fullName>
    </submittedName>
</protein>
<sequence>MDKRHFSLPPNNKLRNNFLVKMLQAITGCSLSGYSLYFANALGAALYFSILMSGVMFIGDYVSGIYFDYERTTLIEHIANAVNWFIYMLILWSVLEFLSLVFPFFIKWALTYHAVKIITFAIVVSIVGLVLCILLLVKGIPSSWFYAN</sequence>
<comment type="caution">
    <text evidence="2">The sequence shown here is derived from an EMBL/GenBank/DDBJ whole genome shotgun (WGS) entry which is preliminary data.</text>
</comment>
<evidence type="ECO:0000256" key="1">
    <source>
        <dbReference type="SAM" id="Phobius"/>
    </source>
</evidence>
<feature type="transmembrane region" description="Helical" evidence="1">
    <location>
        <begin position="117"/>
        <end position="137"/>
    </location>
</feature>
<dbReference type="EMBL" id="BSOT01000005">
    <property type="protein sequence ID" value="GLR70787.1"/>
    <property type="molecule type" value="Genomic_DNA"/>
</dbReference>
<dbReference type="Proteomes" id="UP001156601">
    <property type="component" value="Unassembled WGS sequence"/>
</dbReference>
<reference evidence="2" key="1">
    <citation type="journal article" date="2014" name="Int. J. Syst. Evol. Microbiol.">
        <title>Complete genome sequence of Corynebacterium casei LMG S-19264T (=DSM 44701T), isolated from a smear-ripened cheese.</title>
        <authorList>
            <consortium name="US DOE Joint Genome Institute (JGI-PGF)"/>
            <person name="Walter F."/>
            <person name="Albersmeier A."/>
            <person name="Kalinowski J."/>
            <person name="Ruckert C."/>
        </authorList>
    </citation>
    <scope>NUCLEOTIDE SEQUENCE</scope>
    <source>
        <strain evidence="2">NBRC 110023</strain>
    </source>
</reference>
<gene>
    <name evidence="2" type="ORF">GCM10007852_16950</name>
</gene>